<keyword evidence="1" id="KW-0238">DNA-binding</keyword>
<dbReference type="Gene3D" id="1.10.260.40">
    <property type="entry name" value="lambda repressor-like DNA-binding domains"/>
    <property type="match status" value="1"/>
</dbReference>
<dbReference type="CDD" id="cd00093">
    <property type="entry name" value="HTH_XRE"/>
    <property type="match status" value="1"/>
</dbReference>
<feature type="domain" description="HTH cro/C1-type" evidence="2">
    <location>
        <begin position="25"/>
        <end position="79"/>
    </location>
</feature>
<dbReference type="CDD" id="cd02209">
    <property type="entry name" value="cupin_XRE_C"/>
    <property type="match status" value="1"/>
</dbReference>
<proteinExistence type="predicted"/>
<reference evidence="3" key="2">
    <citation type="submission" date="2021-04" db="EMBL/GenBank/DDBJ databases">
        <authorList>
            <person name="Gilroy R."/>
        </authorList>
    </citation>
    <scope>NUCLEOTIDE SEQUENCE</scope>
    <source>
        <strain evidence="3">ChiGjej1B1-98</strain>
    </source>
</reference>
<reference evidence="3" key="1">
    <citation type="journal article" date="2021" name="PeerJ">
        <title>Extensive microbial diversity within the chicken gut microbiome revealed by metagenomics and culture.</title>
        <authorList>
            <person name="Gilroy R."/>
            <person name="Ravi A."/>
            <person name="Getino M."/>
            <person name="Pursley I."/>
            <person name="Horton D.L."/>
            <person name="Alikhan N.F."/>
            <person name="Baker D."/>
            <person name="Gharbi K."/>
            <person name="Hall N."/>
            <person name="Watson M."/>
            <person name="Adriaenssens E.M."/>
            <person name="Foster-Nyarko E."/>
            <person name="Jarju S."/>
            <person name="Secka A."/>
            <person name="Antonio M."/>
            <person name="Oren A."/>
            <person name="Chaudhuri R.R."/>
            <person name="La Ragione R."/>
            <person name="Hildebrand F."/>
            <person name="Pallen M.J."/>
        </authorList>
    </citation>
    <scope>NUCLEOTIDE SEQUENCE</scope>
    <source>
        <strain evidence="3">ChiGjej1B1-98</strain>
    </source>
</reference>
<evidence type="ECO:0000256" key="1">
    <source>
        <dbReference type="ARBA" id="ARBA00023125"/>
    </source>
</evidence>
<evidence type="ECO:0000313" key="4">
    <source>
        <dbReference type="Proteomes" id="UP000824005"/>
    </source>
</evidence>
<dbReference type="Pfam" id="PF01381">
    <property type="entry name" value="HTH_3"/>
    <property type="match status" value="1"/>
</dbReference>
<sequence>MTPDVADEGGRPDEDWVLNNIGARIRELRKSRGMTLADLAEQGGYSEGYISAVETSATVPSLSALSTLSAVLRVDVSEFFPREVKSEVTVHRAGAPNHLRLAESSTESYSLLSSRLDNPSYTALRHEFTAMDTSATYRYLGERFCLVLEGDVTMSFESESFNLRPGDSLHYSSHPEHILTIDPGVERVELLWIVTPALVR</sequence>
<dbReference type="SUPFAM" id="SSF47413">
    <property type="entry name" value="lambda repressor-like DNA-binding domains"/>
    <property type="match status" value="1"/>
</dbReference>
<evidence type="ECO:0000259" key="2">
    <source>
        <dbReference type="PROSITE" id="PS50943"/>
    </source>
</evidence>
<dbReference type="InterPro" id="IPR010982">
    <property type="entry name" value="Lambda_DNA-bd_dom_sf"/>
</dbReference>
<dbReference type="InterPro" id="IPR014710">
    <property type="entry name" value="RmlC-like_jellyroll"/>
</dbReference>
<dbReference type="PROSITE" id="PS50943">
    <property type="entry name" value="HTH_CROC1"/>
    <property type="match status" value="1"/>
</dbReference>
<dbReference type="Gene3D" id="2.60.120.10">
    <property type="entry name" value="Jelly Rolls"/>
    <property type="match status" value="1"/>
</dbReference>
<organism evidence="3 4">
    <name type="scientific">Candidatus Agrococcus pullicola</name>
    <dbReference type="NCBI Taxonomy" id="2838429"/>
    <lineage>
        <taxon>Bacteria</taxon>
        <taxon>Bacillati</taxon>
        <taxon>Actinomycetota</taxon>
        <taxon>Actinomycetes</taxon>
        <taxon>Micrococcales</taxon>
        <taxon>Microbacteriaceae</taxon>
        <taxon>Agrococcus</taxon>
    </lineage>
</organism>
<dbReference type="PANTHER" id="PTHR46797">
    <property type="entry name" value="HTH-TYPE TRANSCRIPTIONAL REGULATOR"/>
    <property type="match status" value="1"/>
</dbReference>
<dbReference type="InterPro" id="IPR011051">
    <property type="entry name" value="RmlC_Cupin_sf"/>
</dbReference>
<dbReference type="SMART" id="SM00530">
    <property type="entry name" value="HTH_XRE"/>
    <property type="match status" value="1"/>
</dbReference>
<dbReference type="PANTHER" id="PTHR46797:SF1">
    <property type="entry name" value="METHYLPHOSPHONATE SYNTHASE"/>
    <property type="match status" value="1"/>
</dbReference>
<dbReference type="Proteomes" id="UP000824005">
    <property type="component" value="Unassembled WGS sequence"/>
</dbReference>
<dbReference type="SUPFAM" id="SSF51182">
    <property type="entry name" value="RmlC-like cupins"/>
    <property type="match status" value="1"/>
</dbReference>
<comment type="caution">
    <text evidence="3">The sequence shown here is derived from an EMBL/GenBank/DDBJ whole genome shotgun (WGS) entry which is preliminary data.</text>
</comment>
<dbReference type="AlphaFoldDB" id="A0A9D2CAI0"/>
<dbReference type="GO" id="GO:0003700">
    <property type="term" value="F:DNA-binding transcription factor activity"/>
    <property type="evidence" value="ECO:0007669"/>
    <property type="project" value="TreeGrafter"/>
</dbReference>
<protein>
    <submittedName>
        <fullName evidence="3">XRE family transcriptional regulator</fullName>
    </submittedName>
</protein>
<accession>A0A9D2CAI0</accession>
<evidence type="ECO:0000313" key="3">
    <source>
        <dbReference type="EMBL" id="HIY66440.1"/>
    </source>
</evidence>
<dbReference type="GO" id="GO:0005829">
    <property type="term" value="C:cytosol"/>
    <property type="evidence" value="ECO:0007669"/>
    <property type="project" value="TreeGrafter"/>
</dbReference>
<dbReference type="InterPro" id="IPR001387">
    <property type="entry name" value="Cro/C1-type_HTH"/>
</dbReference>
<dbReference type="InterPro" id="IPR050807">
    <property type="entry name" value="TransReg_Diox_bact_type"/>
</dbReference>
<dbReference type="GO" id="GO:0003677">
    <property type="term" value="F:DNA binding"/>
    <property type="evidence" value="ECO:0007669"/>
    <property type="project" value="UniProtKB-KW"/>
</dbReference>
<dbReference type="EMBL" id="DXDC01000280">
    <property type="protein sequence ID" value="HIY66440.1"/>
    <property type="molecule type" value="Genomic_DNA"/>
</dbReference>
<name>A0A9D2CAI0_9MICO</name>
<gene>
    <name evidence="3" type="ORF">H9830_09215</name>
</gene>